<proteinExistence type="predicted"/>
<accession>A0A6C0B5E1</accession>
<feature type="region of interest" description="Disordered" evidence="1">
    <location>
        <begin position="1"/>
        <end position="40"/>
    </location>
</feature>
<dbReference type="AlphaFoldDB" id="A0A6C0B5E1"/>
<evidence type="ECO:0000313" key="2">
    <source>
        <dbReference type="EMBL" id="QHS87306.1"/>
    </source>
</evidence>
<name>A0A6C0B5E1_9ZZZZ</name>
<evidence type="ECO:0000256" key="1">
    <source>
        <dbReference type="SAM" id="MobiDB-lite"/>
    </source>
</evidence>
<protein>
    <recommendedName>
        <fullName evidence="3">MYM-type domain-containing protein</fullName>
    </recommendedName>
</protein>
<sequence>MTNVSSTKPKTTRKPAIQLQVVEEPDDDTKKKGRKPKGGKLIVKPVDTQEQAVPLENIILHLKCSSKDLAEYNNRVKDVLSYNPDLPPAIMTYNGVNPGANYFVYNDAKSPVAAYNVESCAAVCPKCKGDNNVVADKEEDVSIKDINAKLKKLKLALYKNNLTDKKAACFWCTYEYDSPTCYIPKHESEAGLVVYGSFCRPECAAAYLLKESIDDSVKFERYHLLNQVYGKIYGYKKNIKPSPNPYYLLDKFYGTLSIHEYRKLLKTEHMLLTIEKPMTRSLPELYEETDETILNIGSSKTSNIGSYKVKRQSEKVSGPSKLDIMMSTFGITVA</sequence>
<reference evidence="2" key="1">
    <citation type="journal article" date="2020" name="Nature">
        <title>Giant virus diversity and host interactions through global metagenomics.</title>
        <authorList>
            <person name="Schulz F."/>
            <person name="Roux S."/>
            <person name="Paez-Espino D."/>
            <person name="Jungbluth S."/>
            <person name="Walsh D.A."/>
            <person name="Denef V.J."/>
            <person name="McMahon K.D."/>
            <person name="Konstantinidis K.T."/>
            <person name="Eloe-Fadrosh E.A."/>
            <person name="Kyrpides N.C."/>
            <person name="Woyke T."/>
        </authorList>
    </citation>
    <scope>NUCLEOTIDE SEQUENCE</scope>
    <source>
        <strain evidence="2">GVMAG-M-3300010157-4</strain>
    </source>
</reference>
<organism evidence="2">
    <name type="scientific">viral metagenome</name>
    <dbReference type="NCBI Taxonomy" id="1070528"/>
    <lineage>
        <taxon>unclassified sequences</taxon>
        <taxon>metagenomes</taxon>
        <taxon>organismal metagenomes</taxon>
    </lineage>
</organism>
<dbReference type="EMBL" id="MN739080">
    <property type="protein sequence ID" value="QHS87306.1"/>
    <property type="molecule type" value="Genomic_DNA"/>
</dbReference>
<evidence type="ECO:0008006" key="3">
    <source>
        <dbReference type="Google" id="ProtNLM"/>
    </source>
</evidence>